<name>A0A8J2KLQ0_9HEXA</name>
<dbReference type="AlphaFoldDB" id="A0A8J2KLQ0"/>
<dbReference type="OrthoDB" id="5962323at2759"/>
<feature type="domain" description="G-protein coupled receptors family 1 profile" evidence="6">
    <location>
        <begin position="1"/>
        <end position="244"/>
    </location>
</feature>
<protein>
    <recommendedName>
        <fullName evidence="6">G-protein coupled receptors family 1 profile domain-containing protein</fullName>
    </recommendedName>
</protein>
<reference evidence="7" key="1">
    <citation type="submission" date="2021-06" db="EMBL/GenBank/DDBJ databases">
        <authorList>
            <person name="Hodson N. C."/>
            <person name="Mongue J. A."/>
            <person name="Jaron S. K."/>
        </authorList>
    </citation>
    <scope>NUCLEOTIDE SEQUENCE</scope>
</reference>
<evidence type="ECO:0000256" key="3">
    <source>
        <dbReference type="ARBA" id="ARBA00022989"/>
    </source>
</evidence>
<dbReference type="PROSITE" id="PS50262">
    <property type="entry name" value="G_PROTEIN_RECEP_F1_2"/>
    <property type="match status" value="1"/>
</dbReference>
<dbReference type="GO" id="GO:0008528">
    <property type="term" value="F:G protein-coupled peptide receptor activity"/>
    <property type="evidence" value="ECO:0007669"/>
    <property type="project" value="InterPro"/>
</dbReference>
<evidence type="ECO:0000256" key="1">
    <source>
        <dbReference type="ARBA" id="ARBA00004370"/>
    </source>
</evidence>
<dbReference type="CDD" id="cd14978">
    <property type="entry name" value="7tmA_FMRFamide_R-like"/>
    <property type="match status" value="1"/>
</dbReference>
<evidence type="ECO:0000256" key="4">
    <source>
        <dbReference type="ARBA" id="ARBA00023136"/>
    </source>
</evidence>
<dbReference type="PANTHER" id="PTHR47023">
    <property type="entry name" value="SEX PEPTIDE RECEPTOR"/>
    <property type="match status" value="1"/>
</dbReference>
<sequence length="294" mass="34082">MYTFGNHFKPFHSVPACYAYVYMNEVLPNLFHTSSIWLTLALAIQRYVYVCRVVLARVLCTIPRVVKAIVMIYGLAALHQSTRFFDISISESPMCWKGAVHLTCKKNLAYWVTDILTPDIYYNVYFWFRVFFIHLVPCISLLWLNILLFRTLKEARDTRAKLFSENNSKTVECKKLRDSQCTTLMLIVVVTVFLLVEIPLAVLTILHIVSSSVVEFLDYDIVNVLILFSNFSISASYPINFAIYCGMSRQFRETFKELFVESKQTNDTRVATRNRSSRYSRVNGRRSCTNETAL</sequence>
<feature type="transmembrane region" description="Helical" evidence="5">
    <location>
        <begin position="126"/>
        <end position="149"/>
    </location>
</feature>
<dbReference type="InterPro" id="IPR053071">
    <property type="entry name" value="GPCR1-related_rcpt"/>
</dbReference>
<dbReference type="SUPFAM" id="SSF81321">
    <property type="entry name" value="Family A G protein-coupled receptor-like"/>
    <property type="match status" value="1"/>
</dbReference>
<comment type="subcellular location">
    <subcellularLocation>
        <location evidence="1">Membrane</location>
    </subcellularLocation>
</comment>
<dbReference type="GO" id="GO:0016020">
    <property type="term" value="C:membrane"/>
    <property type="evidence" value="ECO:0007669"/>
    <property type="project" value="UniProtKB-SubCell"/>
</dbReference>
<dbReference type="InterPro" id="IPR019427">
    <property type="entry name" value="7TM_GPCR_serpentine_rcpt_Srw"/>
</dbReference>
<keyword evidence="3 5" id="KW-1133">Transmembrane helix</keyword>
<keyword evidence="8" id="KW-1185">Reference proteome</keyword>
<feature type="transmembrane region" description="Helical" evidence="5">
    <location>
        <begin position="221"/>
        <end position="246"/>
    </location>
</feature>
<feature type="transmembrane region" description="Helical" evidence="5">
    <location>
        <begin position="55"/>
        <end position="76"/>
    </location>
</feature>
<organism evidence="7 8">
    <name type="scientific">Allacma fusca</name>
    <dbReference type="NCBI Taxonomy" id="39272"/>
    <lineage>
        <taxon>Eukaryota</taxon>
        <taxon>Metazoa</taxon>
        <taxon>Ecdysozoa</taxon>
        <taxon>Arthropoda</taxon>
        <taxon>Hexapoda</taxon>
        <taxon>Collembola</taxon>
        <taxon>Symphypleona</taxon>
        <taxon>Sminthuridae</taxon>
        <taxon>Allacma</taxon>
    </lineage>
</organism>
<comment type="caution">
    <text evidence="7">The sequence shown here is derived from an EMBL/GenBank/DDBJ whole genome shotgun (WGS) entry which is preliminary data.</text>
</comment>
<feature type="transmembrane region" description="Helical" evidence="5">
    <location>
        <begin position="184"/>
        <end position="209"/>
    </location>
</feature>
<dbReference type="Proteomes" id="UP000708208">
    <property type="component" value="Unassembled WGS sequence"/>
</dbReference>
<keyword evidence="2 5" id="KW-0812">Transmembrane</keyword>
<proteinExistence type="predicted"/>
<keyword evidence="4 5" id="KW-0472">Membrane</keyword>
<dbReference type="Pfam" id="PF10324">
    <property type="entry name" value="7TM_GPCR_Srw"/>
    <property type="match status" value="1"/>
</dbReference>
<evidence type="ECO:0000256" key="5">
    <source>
        <dbReference type="SAM" id="Phobius"/>
    </source>
</evidence>
<gene>
    <name evidence="7" type="ORF">AFUS01_LOCUS29781</name>
</gene>
<dbReference type="PANTHER" id="PTHR47023:SF1">
    <property type="entry name" value="SEX PEPTIDE RECEPTOR"/>
    <property type="match status" value="1"/>
</dbReference>
<dbReference type="InterPro" id="IPR017452">
    <property type="entry name" value="GPCR_Rhodpsn_7TM"/>
</dbReference>
<evidence type="ECO:0000313" key="7">
    <source>
        <dbReference type="EMBL" id="CAG7819323.1"/>
    </source>
</evidence>
<dbReference type="EMBL" id="CAJVCH010446636">
    <property type="protein sequence ID" value="CAG7819323.1"/>
    <property type="molecule type" value="Genomic_DNA"/>
</dbReference>
<evidence type="ECO:0000259" key="6">
    <source>
        <dbReference type="PROSITE" id="PS50262"/>
    </source>
</evidence>
<evidence type="ECO:0000313" key="8">
    <source>
        <dbReference type="Proteomes" id="UP000708208"/>
    </source>
</evidence>
<accession>A0A8J2KLQ0</accession>
<evidence type="ECO:0000256" key="2">
    <source>
        <dbReference type="ARBA" id="ARBA00022692"/>
    </source>
</evidence>